<organism evidence="2 3">
    <name type="scientific">Ameca splendens</name>
    <dbReference type="NCBI Taxonomy" id="208324"/>
    <lineage>
        <taxon>Eukaryota</taxon>
        <taxon>Metazoa</taxon>
        <taxon>Chordata</taxon>
        <taxon>Craniata</taxon>
        <taxon>Vertebrata</taxon>
        <taxon>Euteleostomi</taxon>
        <taxon>Actinopterygii</taxon>
        <taxon>Neopterygii</taxon>
        <taxon>Teleostei</taxon>
        <taxon>Neoteleostei</taxon>
        <taxon>Acanthomorphata</taxon>
        <taxon>Ovalentaria</taxon>
        <taxon>Atherinomorphae</taxon>
        <taxon>Cyprinodontiformes</taxon>
        <taxon>Goodeidae</taxon>
        <taxon>Ameca</taxon>
    </lineage>
</organism>
<sequence length="154" mass="17466">MKVHDFNSQQDPPPEPGKISPSEPGTNSIRAKEKYSSEPVPKSIRTWNKSPSELDPNSIRTKRKSPSEPVGDSPPEPGPNCLQNQEEPSMRTRSKLHQILAKCSISTRKKSPSELSTNLYQNQVQTLSEPRRNIYQNLAKNSIRTRKKICLRTF</sequence>
<gene>
    <name evidence="2" type="ORF">AMECASPLE_030181</name>
</gene>
<evidence type="ECO:0000313" key="3">
    <source>
        <dbReference type="Proteomes" id="UP001469553"/>
    </source>
</evidence>
<keyword evidence="3" id="KW-1185">Reference proteome</keyword>
<name>A0ABV0XUZ2_9TELE</name>
<evidence type="ECO:0000313" key="2">
    <source>
        <dbReference type="EMBL" id="MEQ2285280.1"/>
    </source>
</evidence>
<dbReference type="EMBL" id="JAHRIP010012963">
    <property type="protein sequence ID" value="MEQ2285280.1"/>
    <property type="molecule type" value="Genomic_DNA"/>
</dbReference>
<protein>
    <submittedName>
        <fullName evidence="2">Uncharacterized protein</fullName>
    </submittedName>
</protein>
<comment type="caution">
    <text evidence="2">The sequence shown here is derived from an EMBL/GenBank/DDBJ whole genome shotgun (WGS) entry which is preliminary data.</text>
</comment>
<evidence type="ECO:0000256" key="1">
    <source>
        <dbReference type="SAM" id="MobiDB-lite"/>
    </source>
</evidence>
<feature type="region of interest" description="Disordered" evidence="1">
    <location>
        <begin position="1"/>
        <end position="95"/>
    </location>
</feature>
<reference evidence="2 3" key="1">
    <citation type="submission" date="2021-06" db="EMBL/GenBank/DDBJ databases">
        <authorList>
            <person name="Palmer J.M."/>
        </authorList>
    </citation>
    <scope>NUCLEOTIDE SEQUENCE [LARGE SCALE GENOMIC DNA]</scope>
    <source>
        <strain evidence="2 3">AS_MEX2019</strain>
        <tissue evidence="2">Muscle</tissue>
    </source>
</reference>
<dbReference type="Proteomes" id="UP001469553">
    <property type="component" value="Unassembled WGS sequence"/>
</dbReference>
<feature type="compositionally biased region" description="Polar residues" evidence="1">
    <location>
        <begin position="1"/>
        <end position="10"/>
    </location>
</feature>
<accession>A0ABV0XUZ2</accession>
<proteinExistence type="predicted"/>